<name>A0A2P2E5E4_9LEPT</name>
<keyword evidence="1" id="KW-0175">Coiled coil</keyword>
<sequence>MIDIAITVTSGVFSLATLAFLFLSLYKEYRIKEFAKTHTKDEKPPVKTSPIRSFLYLDEYKLFSFSSQLFSGMTDYILSSDQQISSKTQTQTSQFFSGRSIGEIATMEKGKMERKFLHDFAYTLFEEQIVSMERLLTVDATNSNTAISSFRGKTFIKVTGTAKFLDSKFLSSVIEDFNKVGEALTYVSTHDSRQEIVKRVDEEAKQTKDRNQIARLKAQLQYLADARRLAKENNLYQDPQFLENIKYLLNFGYRDILELRILLPDILFSTIVNREYLRESENALIKKYALKTEKPLTLVGIITQSESETIEEVQDRIDREVDSENDDDEVIKQVLEKILNAFSGVEAHFSGRLKNEIIIDPIAIYHEL</sequence>
<dbReference type="OrthoDB" id="1550743at2"/>
<organism evidence="3 4">
    <name type="scientific">Leptospira ryugenii</name>
    <dbReference type="NCBI Taxonomy" id="1917863"/>
    <lineage>
        <taxon>Bacteria</taxon>
        <taxon>Pseudomonadati</taxon>
        <taxon>Spirochaetota</taxon>
        <taxon>Spirochaetia</taxon>
        <taxon>Leptospirales</taxon>
        <taxon>Leptospiraceae</taxon>
        <taxon>Leptospira</taxon>
    </lineage>
</organism>
<evidence type="ECO:0000256" key="2">
    <source>
        <dbReference type="SAM" id="Phobius"/>
    </source>
</evidence>
<evidence type="ECO:0000256" key="1">
    <source>
        <dbReference type="SAM" id="Coils"/>
    </source>
</evidence>
<keyword evidence="4" id="KW-1185">Reference proteome</keyword>
<dbReference type="EMBL" id="BFBB01000010">
    <property type="protein sequence ID" value="GBF52074.1"/>
    <property type="molecule type" value="Genomic_DNA"/>
</dbReference>
<dbReference type="AlphaFoldDB" id="A0A2P2E5E4"/>
<dbReference type="Proteomes" id="UP000245133">
    <property type="component" value="Unassembled WGS sequence"/>
</dbReference>
<keyword evidence="2" id="KW-0812">Transmembrane</keyword>
<gene>
    <name evidence="3" type="ORF">LPTSP4_36120</name>
</gene>
<proteinExistence type="predicted"/>
<protein>
    <submittedName>
        <fullName evidence="3">Uncharacterized protein</fullName>
    </submittedName>
</protein>
<keyword evidence="2" id="KW-1133">Transmembrane helix</keyword>
<accession>A0A2P2E5E4</accession>
<feature type="transmembrane region" description="Helical" evidence="2">
    <location>
        <begin position="6"/>
        <end position="26"/>
    </location>
</feature>
<dbReference type="InterPro" id="IPR045633">
    <property type="entry name" value="DUF6414"/>
</dbReference>
<evidence type="ECO:0000313" key="3">
    <source>
        <dbReference type="EMBL" id="GBF52074.1"/>
    </source>
</evidence>
<keyword evidence="2" id="KW-0472">Membrane</keyword>
<feature type="coiled-coil region" evidence="1">
    <location>
        <begin position="197"/>
        <end position="233"/>
    </location>
</feature>
<comment type="caution">
    <text evidence="3">The sequence shown here is derived from an EMBL/GenBank/DDBJ whole genome shotgun (WGS) entry which is preliminary data.</text>
</comment>
<evidence type="ECO:0000313" key="4">
    <source>
        <dbReference type="Proteomes" id="UP000245133"/>
    </source>
</evidence>
<reference evidence="3 4" key="1">
    <citation type="submission" date="2018-02" db="EMBL/GenBank/DDBJ databases">
        <title>Novel Leptospira species isolated from soil and water in Japan.</title>
        <authorList>
            <person name="Nakao R."/>
            <person name="Masuzawa T."/>
        </authorList>
    </citation>
    <scope>NUCLEOTIDE SEQUENCE [LARGE SCALE GENOMIC DNA]</scope>
    <source>
        <strain evidence="3 4">YH101</strain>
    </source>
</reference>
<dbReference type="Pfam" id="PF19952">
    <property type="entry name" value="DUF6414"/>
    <property type="match status" value="1"/>
</dbReference>
<dbReference type="RefSeq" id="WP_108978475.1">
    <property type="nucleotide sequence ID" value="NZ_BFBB01000010.1"/>
</dbReference>